<comment type="caution">
    <text evidence="1">The sequence shown here is derived from an EMBL/GenBank/DDBJ whole genome shotgun (WGS) entry which is preliminary data.</text>
</comment>
<reference evidence="1" key="1">
    <citation type="journal article" date="2020" name="New Phytol.">
        <title>Comparative genomics reveals dynamic genome evolution in host specialist ectomycorrhizal fungi.</title>
        <authorList>
            <person name="Lofgren L.A."/>
            <person name="Nguyen N.H."/>
            <person name="Vilgalys R."/>
            <person name="Ruytinx J."/>
            <person name="Liao H.L."/>
            <person name="Branco S."/>
            <person name="Kuo A."/>
            <person name="LaButti K."/>
            <person name="Lipzen A."/>
            <person name="Andreopoulos W."/>
            <person name="Pangilinan J."/>
            <person name="Riley R."/>
            <person name="Hundley H."/>
            <person name="Na H."/>
            <person name="Barry K."/>
            <person name="Grigoriev I.V."/>
            <person name="Stajich J.E."/>
            <person name="Kennedy P.G."/>
        </authorList>
    </citation>
    <scope>NUCLEOTIDE SEQUENCE</scope>
    <source>
        <strain evidence="1">S12</strain>
    </source>
</reference>
<gene>
    <name evidence="1" type="ORF">HD556DRAFT_1312634</name>
</gene>
<sequence>MLVNKKLLKNNWHIITIKSPNVMAVELVGDFGKVLPPGTATLEASNTRNLTHPDNTFCSMQMEQMVTQCNVKLQLRPVITDHFPIITVLDLEPERAISTPKHNYWETDWKKFREHLSDKLSAIPPPAELTTRTLFEQALAALTSRITETVEAKIPKTNPSPYAKCWWSKELDAE</sequence>
<dbReference type="RefSeq" id="XP_041154927.1">
    <property type="nucleotide sequence ID" value="XM_041300679.1"/>
</dbReference>
<evidence type="ECO:0000313" key="1">
    <source>
        <dbReference type="EMBL" id="KAG1787596.1"/>
    </source>
</evidence>
<name>A0A9P7AE64_9AGAM</name>
<organism evidence="1 2">
    <name type="scientific">Suillus plorans</name>
    <dbReference type="NCBI Taxonomy" id="116603"/>
    <lineage>
        <taxon>Eukaryota</taxon>
        <taxon>Fungi</taxon>
        <taxon>Dikarya</taxon>
        <taxon>Basidiomycota</taxon>
        <taxon>Agaricomycotina</taxon>
        <taxon>Agaricomycetes</taxon>
        <taxon>Agaricomycetidae</taxon>
        <taxon>Boletales</taxon>
        <taxon>Suillineae</taxon>
        <taxon>Suillaceae</taxon>
        <taxon>Suillus</taxon>
    </lineage>
</organism>
<keyword evidence="2" id="KW-1185">Reference proteome</keyword>
<evidence type="ECO:0000313" key="2">
    <source>
        <dbReference type="Proteomes" id="UP000719766"/>
    </source>
</evidence>
<accession>A0A9P7AE64</accession>
<evidence type="ECO:0008006" key="3">
    <source>
        <dbReference type="Google" id="ProtNLM"/>
    </source>
</evidence>
<protein>
    <recommendedName>
        <fullName evidence="3">Endonuclease/exonuclease/phosphatase domain-containing protein</fullName>
    </recommendedName>
</protein>
<dbReference type="OrthoDB" id="3261136at2759"/>
<dbReference type="Proteomes" id="UP000719766">
    <property type="component" value="Unassembled WGS sequence"/>
</dbReference>
<dbReference type="GeneID" id="64594443"/>
<dbReference type="EMBL" id="JABBWE010000077">
    <property type="protein sequence ID" value="KAG1787596.1"/>
    <property type="molecule type" value="Genomic_DNA"/>
</dbReference>
<proteinExistence type="predicted"/>
<dbReference type="AlphaFoldDB" id="A0A9P7AE64"/>